<feature type="chain" id="PRO_5033210308" evidence="3">
    <location>
        <begin position="31"/>
        <end position="996"/>
    </location>
</feature>
<evidence type="ECO:0000313" key="6">
    <source>
        <dbReference type="Proteomes" id="UP000492820"/>
    </source>
</evidence>
<evidence type="ECO:0000256" key="3">
    <source>
        <dbReference type="SAM" id="SignalP"/>
    </source>
</evidence>
<feature type="compositionally biased region" description="Polar residues" evidence="1">
    <location>
        <begin position="984"/>
        <end position="996"/>
    </location>
</feature>
<feature type="region of interest" description="Disordered" evidence="1">
    <location>
        <begin position="975"/>
        <end position="996"/>
    </location>
</feature>
<evidence type="ECO:0000256" key="1">
    <source>
        <dbReference type="SAM" id="MobiDB-lite"/>
    </source>
</evidence>
<gene>
    <name evidence="5" type="ORF">EgrG_000424200</name>
</gene>
<reference evidence="5 6" key="1">
    <citation type="journal article" date="2013" name="Nature">
        <title>The genomes of four tapeworm species reveal adaptations to parasitism.</title>
        <authorList>
            <person name="Tsai I.J."/>
            <person name="Zarowiecki M."/>
            <person name="Holroyd N."/>
            <person name="Garciarrubio A."/>
            <person name="Sanchez-Flores A."/>
            <person name="Brooks K.L."/>
            <person name="Tracey A."/>
            <person name="Bobes R.J."/>
            <person name="Fragoso G."/>
            <person name="Sciutto E."/>
            <person name="Aslett M."/>
            <person name="Beasley H."/>
            <person name="Bennett H.M."/>
            <person name="Cai J."/>
            <person name="Camicia F."/>
            <person name="Clark R."/>
            <person name="Cucher M."/>
            <person name="De Silva N."/>
            <person name="Day T.A."/>
            <person name="Deplazes P."/>
            <person name="Estrada K."/>
            <person name="Fernandez C."/>
            <person name="Holland P.W."/>
            <person name="Hou J."/>
            <person name="Hu S."/>
            <person name="Huckvale T."/>
            <person name="Hung S.S."/>
            <person name="Kamenetzky L."/>
            <person name="Keane J.A."/>
            <person name="Kiss F."/>
            <person name="Koziol U."/>
            <person name="Lambert O."/>
            <person name="Liu K."/>
            <person name="Luo X."/>
            <person name="Luo Y."/>
            <person name="Macchiaroli N."/>
            <person name="Nichol S."/>
            <person name="Paps J."/>
            <person name="Parkinson J."/>
            <person name="Pouchkina-Stantcheva N."/>
            <person name="Riddiford N."/>
            <person name="Rosenzvit M."/>
            <person name="Salinas G."/>
            <person name="Wasmuth J.D."/>
            <person name="Zamanian M."/>
            <person name="Zheng Y."/>
            <person name="Cai X."/>
            <person name="Soberon X."/>
            <person name="Olson P.D."/>
            <person name="Laclette J.P."/>
            <person name="Brehm K."/>
            <person name="Berriman M."/>
            <person name="Garciarrubio A."/>
            <person name="Bobes R.J."/>
            <person name="Fragoso G."/>
            <person name="Sanchez-Flores A."/>
            <person name="Estrada K."/>
            <person name="Cevallos M.A."/>
            <person name="Morett E."/>
            <person name="Gonzalez V."/>
            <person name="Portillo T."/>
            <person name="Ochoa-Leyva A."/>
            <person name="Jose M.V."/>
            <person name="Sciutto E."/>
            <person name="Landa A."/>
            <person name="Jimenez L."/>
            <person name="Valdes V."/>
            <person name="Carrero J.C."/>
            <person name="Larralde C."/>
            <person name="Morales-Montor J."/>
            <person name="Limon-Lason J."/>
            <person name="Soberon X."/>
            <person name="Laclette J.P."/>
        </authorList>
    </citation>
    <scope>NUCLEOTIDE SEQUENCE [LARGE SCALE GENOMIC DNA]</scope>
</reference>
<keyword evidence="2" id="KW-1133">Transmembrane helix</keyword>
<keyword evidence="2" id="KW-0812">Transmembrane</keyword>
<evidence type="ECO:0000313" key="7">
    <source>
        <dbReference type="WBParaSite" id="EgrG_000424200"/>
    </source>
</evidence>
<dbReference type="OrthoDB" id="6237626at2759"/>
<organism evidence="5">
    <name type="scientific">Echinococcus granulosus</name>
    <name type="common">Hydatid tapeworm</name>
    <dbReference type="NCBI Taxonomy" id="6210"/>
    <lineage>
        <taxon>Eukaryota</taxon>
        <taxon>Metazoa</taxon>
        <taxon>Spiralia</taxon>
        <taxon>Lophotrochozoa</taxon>
        <taxon>Platyhelminthes</taxon>
        <taxon>Cestoda</taxon>
        <taxon>Eucestoda</taxon>
        <taxon>Cyclophyllidea</taxon>
        <taxon>Taeniidae</taxon>
        <taxon>Echinococcus</taxon>
        <taxon>Echinococcus granulosus group</taxon>
    </lineage>
</organism>
<feature type="signal peptide" evidence="3">
    <location>
        <begin position="1"/>
        <end position="30"/>
    </location>
</feature>
<name>A0A068WMU3_ECHGR</name>
<protein>
    <submittedName>
        <fullName evidence="5 7">Endoglin CD105 antigen</fullName>
    </submittedName>
</protein>
<evidence type="ECO:0000256" key="2">
    <source>
        <dbReference type="SAM" id="Phobius"/>
    </source>
</evidence>
<feature type="domain" description="ZP" evidence="4">
    <location>
        <begin position="369"/>
        <end position="631"/>
    </location>
</feature>
<dbReference type="PROSITE" id="PS51034">
    <property type="entry name" value="ZP_2"/>
    <property type="match status" value="1"/>
</dbReference>
<dbReference type="WBParaSite" id="EgrG_000424200">
    <property type="protein sequence ID" value="EgrG_000424200"/>
    <property type="gene ID" value="EgrG_000424200"/>
</dbReference>
<reference evidence="7" key="3">
    <citation type="submission" date="2020-10" db="UniProtKB">
        <authorList>
            <consortium name="WormBaseParasite"/>
        </authorList>
    </citation>
    <scope>IDENTIFICATION</scope>
</reference>
<dbReference type="AlphaFoldDB" id="A0A068WMU3"/>
<proteinExistence type="predicted"/>
<dbReference type="InterPro" id="IPR001507">
    <property type="entry name" value="ZP_dom"/>
</dbReference>
<feature type="transmembrane region" description="Helical" evidence="2">
    <location>
        <begin position="697"/>
        <end position="719"/>
    </location>
</feature>
<evidence type="ECO:0000259" key="4">
    <source>
        <dbReference type="PROSITE" id="PS51034"/>
    </source>
</evidence>
<accession>A0A068WMU3</accession>
<dbReference type="EMBL" id="LK028579">
    <property type="protein sequence ID" value="CDS18964.1"/>
    <property type="molecule type" value="Genomic_DNA"/>
</dbReference>
<keyword evidence="2" id="KW-0472">Membrane</keyword>
<reference evidence="5" key="2">
    <citation type="submission" date="2014-06" db="EMBL/GenBank/DDBJ databases">
        <authorList>
            <person name="Aslett M."/>
        </authorList>
    </citation>
    <scope>NUCLEOTIDE SEQUENCE</scope>
</reference>
<sequence>MKPPFFPSVVAAYLHFLLLLPLSLPSLSTSSDKHLVFAGACNKESPSFCDRIVRNSVCNRAKNECFCRKGFVAVKEGDSVACKTLLTDLKCRVDADCVHINRSSCHPGAGFCTCPGNTVFVPQLNACRTKLFERKSLTCASCLQEGGSCFAFDESDNFRTEGAPPFERYGCVCPNLRTNAQFREPSRPQRICGAQLVDIGQLCNDEDLLCRSPVATCSLLEETAWSEMSYHNDANFGICTCPVEHTPVFQKLLRYFECFPKLSLQEKSCHQCIKNGGECYRLTETRTDCKCPLDRSNSHTSDIADSGVCRFRHVQTVCENAILLVCYVPHWEAPYEEMAGRMDSGMAKARLEPSSWAVGTADPSARATCCLKKATHLEERDLDFSNPAPSTATITDLWRTMLLKLSLRSPAIRNATFNTPYCTQIDLVNDPPAGCGIRIHDIGGGRAKYQGTVEVVMEESLLNPARELRLTFSCIDHRLARERREEILQHREVDVNVSMTIVNEHLREVEQVEEGENISLRFNLLPSNSDAKDSIAVESCFASMSGSQFSSPSIYSGFPIYAAGCTSNNKAYRIQFEQSQLSGRQLQTPLFQVFRIENFNSLFIRCFVRYCPQFTLCSVENLDCANPAEAYSGSKRWGVKYRLFDRWVHLNIVPSQKRLVVGRGNANPKLKAQGEERVVADGGGPCRYAVCLTQTQLITVSVITTVIIVVVLAISLIALRRQNQFRRSEIRAAKKPNCTTYEYVNWSVPVTSREWSNQTSIFQPLVLTDSTIQGNPMASIAPSVYSNPQARNTAFIRSPNNAINLFHTASAVETEAKCRSFSEKRRTSTSEAGAWTVSCPTADGVAGKKTFTSALNENGPFELQPVELYGTETKGSMGLYAPFLCIRETSTIKNDTRSTDCFVVANNNSGVQESDPSTKTQFILQKASSSSSQTAPTQSATLQRMYIRPNIGRTEIDTTAIKHFSSMKFLTRSEDEVNEREVSLSPNNILNDEQNV</sequence>
<dbReference type="Proteomes" id="UP000492820">
    <property type="component" value="Unassembled WGS sequence"/>
</dbReference>
<evidence type="ECO:0000313" key="5">
    <source>
        <dbReference type="EMBL" id="CDS18964.1"/>
    </source>
</evidence>
<keyword evidence="3" id="KW-0732">Signal</keyword>